<proteinExistence type="predicted"/>
<dbReference type="GO" id="GO:0004519">
    <property type="term" value="F:endonuclease activity"/>
    <property type="evidence" value="ECO:0007669"/>
    <property type="project" value="InterPro"/>
</dbReference>
<protein>
    <recommendedName>
        <fullName evidence="1">HNH nuclease domain-containing protein</fullName>
    </recommendedName>
</protein>
<feature type="domain" description="HNH nuclease" evidence="1">
    <location>
        <begin position="14"/>
        <end position="65"/>
    </location>
</feature>
<gene>
    <name evidence="2" type="ORF">LCGC14_2579750</name>
</gene>
<reference evidence="2" key="1">
    <citation type="journal article" date="2015" name="Nature">
        <title>Complex archaea that bridge the gap between prokaryotes and eukaryotes.</title>
        <authorList>
            <person name="Spang A."/>
            <person name="Saw J.H."/>
            <person name="Jorgensen S.L."/>
            <person name="Zaremba-Niedzwiedzka K."/>
            <person name="Martijn J."/>
            <person name="Lind A.E."/>
            <person name="van Eijk R."/>
            <person name="Schleper C."/>
            <person name="Guy L."/>
            <person name="Ettema T.J."/>
        </authorList>
    </citation>
    <scope>NUCLEOTIDE SEQUENCE</scope>
</reference>
<dbReference type="EMBL" id="LAZR01043037">
    <property type="protein sequence ID" value="KKL08049.1"/>
    <property type="molecule type" value="Genomic_DNA"/>
</dbReference>
<dbReference type="InterPro" id="IPR003615">
    <property type="entry name" value="HNH_nuc"/>
</dbReference>
<dbReference type="InterPro" id="IPR002711">
    <property type="entry name" value="HNH"/>
</dbReference>
<evidence type="ECO:0000313" key="2">
    <source>
        <dbReference type="EMBL" id="KKL08049.1"/>
    </source>
</evidence>
<dbReference type="CDD" id="cd00085">
    <property type="entry name" value="HNHc"/>
    <property type="match status" value="1"/>
</dbReference>
<dbReference type="GO" id="GO:0008270">
    <property type="term" value="F:zinc ion binding"/>
    <property type="evidence" value="ECO:0007669"/>
    <property type="project" value="InterPro"/>
</dbReference>
<name>A0A0F9AEP1_9ZZZZ</name>
<organism evidence="2">
    <name type="scientific">marine sediment metagenome</name>
    <dbReference type="NCBI Taxonomy" id="412755"/>
    <lineage>
        <taxon>unclassified sequences</taxon>
        <taxon>metagenomes</taxon>
        <taxon>ecological metagenomes</taxon>
    </lineage>
</organism>
<comment type="caution">
    <text evidence="2">The sequence shown here is derived from an EMBL/GenBank/DDBJ whole genome shotgun (WGS) entry which is preliminary data.</text>
</comment>
<dbReference type="AlphaFoldDB" id="A0A0F9AEP1"/>
<dbReference type="SMART" id="SM00507">
    <property type="entry name" value="HNHc"/>
    <property type="match status" value="1"/>
</dbReference>
<dbReference type="Pfam" id="PF01844">
    <property type="entry name" value="HNH"/>
    <property type="match status" value="1"/>
</dbReference>
<sequence>MTEPQYTTRSMSPARRARILKRDGFKCCRCPDTFGPFIVDHISPLWISGNDDDDNLWTLCETCNKNKTANDIKAIAKSKRILGITKNGPKRKIPSRGFDTRFKKKLNGNVVLVG</sequence>
<accession>A0A0F9AEP1</accession>
<dbReference type="Gene3D" id="1.10.30.50">
    <property type="match status" value="1"/>
</dbReference>
<evidence type="ECO:0000259" key="1">
    <source>
        <dbReference type="SMART" id="SM00507"/>
    </source>
</evidence>
<dbReference type="GO" id="GO:0003676">
    <property type="term" value="F:nucleic acid binding"/>
    <property type="evidence" value="ECO:0007669"/>
    <property type="project" value="InterPro"/>
</dbReference>